<dbReference type="STRING" id="441209.GCA_001870665_02689"/>
<keyword evidence="8" id="KW-1185">Reference proteome</keyword>
<dbReference type="InterPro" id="IPR016169">
    <property type="entry name" value="FAD-bd_PCMH_sub2"/>
</dbReference>
<organism evidence="7 8">
    <name type="scientific">Roseinatronobacter bogoriensis subsp. barguzinensis</name>
    <dbReference type="NCBI Taxonomy" id="441209"/>
    <lineage>
        <taxon>Bacteria</taxon>
        <taxon>Pseudomonadati</taxon>
        <taxon>Pseudomonadota</taxon>
        <taxon>Alphaproteobacteria</taxon>
        <taxon>Rhodobacterales</taxon>
        <taxon>Paracoccaceae</taxon>
        <taxon>Roseinatronobacter</taxon>
    </lineage>
</organism>
<dbReference type="PROSITE" id="PS51371">
    <property type="entry name" value="CBS"/>
    <property type="match status" value="2"/>
</dbReference>
<evidence type="ECO:0000259" key="6">
    <source>
        <dbReference type="PROSITE" id="PS51371"/>
    </source>
</evidence>
<dbReference type="SMART" id="SM00116">
    <property type="entry name" value="CBS"/>
    <property type="match status" value="2"/>
</dbReference>
<dbReference type="Gene3D" id="3.30.465.10">
    <property type="match status" value="1"/>
</dbReference>
<dbReference type="SUPFAM" id="SSF56176">
    <property type="entry name" value="FAD-binding/transporter-associated domain-like"/>
    <property type="match status" value="1"/>
</dbReference>
<dbReference type="EMBL" id="CP024899">
    <property type="protein sequence ID" value="ATX66887.1"/>
    <property type="molecule type" value="Genomic_DNA"/>
</dbReference>
<dbReference type="InterPro" id="IPR036318">
    <property type="entry name" value="FAD-bd_PCMH-like_sf"/>
</dbReference>
<dbReference type="GO" id="GO:0005886">
    <property type="term" value="C:plasma membrane"/>
    <property type="evidence" value="ECO:0007669"/>
    <property type="project" value="TreeGrafter"/>
</dbReference>
<comment type="similarity">
    <text evidence="1">Belongs to the UPF0053 family. Hemolysin C subfamily.</text>
</comment>
<dbReference type="Proteomes" id="UP000228948">
    <property type="component" value="Chromosome"/>
</dbReference>
<dbReference type="InterPro" id="IPR046342">
    <property type="entry name" value="CBS_dom_sf"/>
</dbReference>
<feature type="region of interest" description="Disordered" evidence="5">
    <location>
        <begin position="1"/>
        <end position="24"/>
    </location>
</feature>
<dbReference type="SMART" id="SM01091">
    <property type="entry name" value="CorC_HlyC"/>
    <property type="match status" value="1"/>
</dbReference>
<protein>
    <submittedName>
        <fullName evidence="7">HlyC/CorC family transporter</fullName>
    </submittedName>
</protein>
<evidence type="ECO:0000256" key="5">
    <source>
        <dbReference type="SAM" id="MobiDB-lite"/>
    </source>
</evidence>
<accession>A0A2K8KBT0</accession>
<dbReference type="AlphaFoldDB" id="A0A2K8KBT0"/>
<feature type="compositionally biased region" description="Basic and acidic residues" evidence="5">
    <location>
        <begin position="14"/>
        <end position="23"/>
    </location>
</feature>
<feature type="domain" description="CBS" evidence="6">
    <location>
        <begin position="67"/>
        <end position="128"/>
    </location>
</feature>
<dbReference type="Pfam" id="PF00571">
    <property type="entry name" value="CBS"/>
    <property type="match status" value="2"/>
</dbReference>
<dbReference type="InterPro" id="IPR044751">
    <property type="entry name" value="Ion_transp-like_CBS"/>
</dbReference>
<dbReference type="OrthoDB" id="9797674at2"/>
<dbReference type="InterPro" id="IPR000644">
    <property type="entry name" value="CBS_dom"/>
</dbReference>
<gene>
    <name evidence="7" type="ORF">BG454_14535</name>
</gene>
<keyword evidence="2" id="KW-0677">Repeat</keyword>
<evidence type="ECO:0000256" key="2">
    <source>
        <dbReference type="ARBA" id="ARBA00022737"/>
    </source>
</evidence>
<dbReference type="FunFam" id="3.10.580.10:FF:000002">
    <property type="entry name" value="Magnesium/cobalt efflux protein CorC"/>
    <property type="match status" value="1"/>
</dbReference>
<dbReference type="RefSeq" id="WP_071481350.1">
    <property type="nucleotide sequence ID" value="NZ_CP024899.1"/>
</dbReference>
<name>A0A2K8KBT0_9RHOB</name>
<dbReference type="Pfam" id="PF03471">
    <property type="entry name" value="CorC_HlyC"/>
    <property type="match status" value="1"/>
</dbReference>
<evidence type="ECO:0000256" key="1">
    <source>
        <dbReference type="ARBA" id="ARBA00006446"/>
    </source>
</evidence>
<evidence type="ECO:0000256" key="4">
    <source>
        <dbReference type="PROSITE-ProRule" id="PRU00703"/>
    </source>
</evidence>
<dbReference type="KEGG" id="rbg:BG454_14535"/>
<evidence type="ECO:0000256" key="3">
    <source>
        <dbReference type="ARBA" id="ARBA00023122"/>
    </source>
</evidence>
<dbReference type="Gene3D" id="3.10.580.10">
    <property type="entry name" value="CBS-domain"/>
    <property type="match status" value="1"/>
</dbReference>
<keyword evidence="3 4" id="KW-0129">CBS domain</keyword>
<dbReference type="SUPFAM" id="SSF54631">
    <property type="entry name" value="CBS-domain pair"/>
    <property type="match status" value="1"/>
</dbReference>
<evidence type="ECO:0000313" key="7">
    <source>
        <dbReference type="EMBL" id="ATX66887.1"/>
    </source>
</evidence>
<evidence type="ECO:0000313" key="8">
    <source>
        <dbReference type="Proteomes" id="UP000228948"/>
    </source>
</evidence>
<dbReference type="PANTHER" id="PTHR22777:SF27">
    <property type="entry name" value="MAGNESIUM AND COBALT EFFLUX PROTEIN CORC"/>
    <property type="match status" value="1"/>
</dbReference>
<dbReference type="InterPro" id="IPR005170">
    <property type="entry name" value="Transptr-assoc_dom"/>
</dbReference>
<reference evidence="7 8" key="1">
    <citation type="submission" date="2017-11" db="EMBL/GenBank/DDBJ databases">
        <title>Revised Sequence and Annotation of the Rhodobaca barguzinensis strain alga05 Genome.</title>
        <authorList>
            <person name="Kopejtka K."/>
            <person name="Tomasch J.M."/>
            <person name="Bunk B."/>
            <person name="Koblizek M."/>
        </authorList>
    </citation>
    <scope>NUCLEOTIDE SEQUENCE [LARGE SCALE GENOMIC DNA]</scope>
    <source>
        <strain evidence="8">alga05</strain>
    </source>
</reference>
<feature type="domain" description="CBS" evidence="6">
    <location>
        <begin position="133"/>
        <end position="190"/>
    </location>
</feature>
<dbReference type="PANTHER" id="PTHR22777">
    <property type="entry name" value="HEMOLYSIN-RELATED"/>
    <property type="match status" value="1"/>
</dbReference>
<dbReference type="CDD" id="cd04590">
    <property type="entry name" value="CBS_pair_CorC_HlyC_assoc"/>
    <property type="match status" value="1"/>
</dbReference>
<dbReference type="GO" id="GO:0050660">
    <property type="term" value="F:flavin adenine dinucleotide binding"/>
    <property type="evidence" value="ECO:0007669"/>
    <property type="project" value="InterPro"/>
</dbReference>
<proteinExistence type="inferred from homology"/>
<sequence>MGDTTDGSRAAQRALEDPRESDTRGLFGRLFDALTPDDEDNPDRAHALGQTLPGLANLQRLKVEDVAIPKAEIIAIEQGAELADIVTEFRESGYSRIPVYDETLDNPLGLLLLKDLALRYGFNGHHAIDLRAILRPILYVPPSMPLSVLLRKMQAERTHFALVIDEYGGVDGLVTIEDLLEQVVGEIEDEHDTEDEADILREGAASLLANARAPLAALEDELGFALTDPEEEEEIDTLGGLVFLLSGRVPVRGEVIAHPSGLEFEVVDAEPRRIKRLRVHLPEALRDTAS</sequence>